<dbReference type="EMBL" id="VCHE01000004">
    <property type="protein sequence ID" value="KAB2580215.1"/>
    <property type="molecule type" value="Genomic_DNA"/>
</dbReference>
<dbReference type="AlphaFoldDB" id="A0A5N5DQM0"/>
<dbReference type="PANTHER" id="PTHR38119:SF2">
    <property type="entry name" value="TRANSCRIPTION FACTOR DOMAIN-CONTAINING PROTEIN"/>
    <property type="match status" value="1"/>
</dbReference>
<proteinExistence type="predicted"/>
<accession>A0A5N5DQM0</accession>
<evidence type="ECO:0000256" key="1">
    <source>
        <dbReference type="SAM" id="MobiDB-lite"/>
    </source>
</evidence>
<evidence type="ECO:0000313" key="3">
    <source>
        <dbReference type="Proteomes" id="UP000325902"/>
    </source>
</evidence>
<sequence>MTSLTPSARSLPDTFPAFSNGDVEIVLTPAQKLKLHADVLRGGSSKLSELLAIEHAAILNKKALSEGTSVRHRLELVDVTPTPGGNKIGANGRPISERGAPRASMTLSSHGVDPASRAILSAWFSVFGALYGNEIHLYSHASSSMPAPIPDDDLDVNMDDYELGRTTATTAGADLCDIISAASTILDVVDYLELRSSVLAPLELALLGAEQTLWQSVCAAPLSWIEVGARLRSLPIWREAALHVVGGWATGEWSEQEKGELPAEVRELCARKSARFEAYKERLEERLLTYKHEKLRWDERKDKCKPKKQHEPDVFHWQAQTLWSQWLAARFSEGEGRRARDGGFALYKKIWEGAFCDPVEQAKIAPLVPGGRRRVGKIMDDMKADLKKMVDSIMISKLRLDQSKMQANRLTPFTIEIRNAPWKNKDADYEASDHDNKRVLLEEEQKLIPAEEEDEFEDFISYP</sequence>
<dbReference type="Proteomes" id="UP000325902">
    <property type="component" value="Unassembled WGS sequence"/>
</dbReference>
<name>A0A5N5DQM0_9PEZI</name>
<protein>
    <submittedName>
        <fullName evidence="2">Uncharacterized protein</fullName>
    </submittedName>
</protein>
<keyword evidence="3" id="KW-1185">Reference proteome</keyword>
<evidence type="ECO:0000313" key="2">
    <source>
        <dbReference type="EMBL" id="KAB2580215.1"/>
    </source>
</evidence>
<gene>
    <name evidence="2" type="ORF">DBV05_g1241</name>
</gene>
<organism evidence="2 3">
    <name type="scientific">Lasiodiplodia theobromae</name>
    <dbReference type="NCBI Taxonomy" id="45133"/>
    <lineage>
        <taxon>Eukaryota</taxon>
        <taxon>Fungi</taxon>
        <taxon>Dikarya</taxon>
        <taxon>Ascomycota</taxon>
        <taxon>Pezizomycotina</taxon>
        <taxon>Dothideomycetes</taxon>
        <taxon>Dothideomycetes incertae sedis</taxon>
        <taxon>Botryosphaeriales</taxon>
        <taxon>Botryosphaeriaceae</taxon>
        <taxon>Lasiodiplodia</taxon>
    </lineage>
</organism>
<dbReference type="OrthoDB" id="2129688at2759"/>
<reference evidence="2 3" key="1">
    <citation type="journal article" date="2019" name="Sci. Rep.">
        <title>A multi-omics analysis of the grapevine pathogen Lasiodiplodia theobromae reveals that temperature affects the expression of virulence- and pathogenicity-related genes.</title>
        <authorList>
            <person name="Felix C."/>
            <person name="Meneses R."/>
            <person name="Goncalves M.F.M."/>
            <person name="Tilleman L."/>
            <person name="Duarte A.S."/>
            <person name="Jorrin-Novo J.V."/>
            <person name="Van de Peer Y."/>
            <person name="Deforce D."/>
            <person name="Van Nieuwerburgh F."/>
            <person name="Esteves A.C."/>
            <person name="Alves A."/>
        </authorList>
    </citation>
    <scope>NUCLEOTIDE SEQUENCE [LARGE SCALE GENOMIC DNA]</scope>
    <source>
        <strain evidence="2 3">LA-SOL3</strain>
    </source>
</reference>
<dbReference type="PANTHER" id="PTHR38119">
    <property type="entry name" value="BTB DOMAIN-CONTAINING PROTEIN-RELATED"/>
    <property type="match status" value="1"/>
</dbReference>
<comment type="caution">
    <text evidence="2">The sequence shown here is derived from an EMBL/GenBank/DDBJ whole genome shotgun (WGS) entry which is preliminary data.</text>
</comment>
<feature type="region of interest" description="Disordered" evidence="1">
    <location>
        <begin position="81"/>
        <end position="108"/>
    </location>
</feature>